<dbReference type="GO" id="GO:0046982">
    <property type="term" value="F:protein heterodimerization activity"/>
    <property type="evidence" value="ECO:0007669"/>
    <property type="project" value="InterPro"/>
</dbReference>
<dbReference type="CDD" id="cd06847">
    <property type="entry name" value="HFD_SUPT7L"/>
    <property type="match status" value="1"/>
</dbReference>
<sequence>MICLYCGFVHRSSNQNLASIQPPLDSHGQNLLLHSIELKHHIRKMMLMKMAAQHQQAGGSKNENLPQLPAAPPPPKKYCGKNGIYIRPHQRGFLSNPTEVDTTSAFITGHGSSPVELDSNALRCLTYKAIAAICCHCGYESAHDLTLDVLSDVLADFLKRFTKLLRIAADAEASQRESRFPNVLEYVLQETGAGGLNTIWQYWSNNVLDNALKLQQEDHRLMADYEKLA</sequence>
<dbReference type="EMBL" id="CACRXK020009871">
    <property type="protein sequence ID" value="CAB4018134.1"/>
    <property type="molecule type" value="Genomic_DNA"/>
</dbReference>
<protein>
    <recommendedName>
        <fullName evidence="5">Bromodomain associated domain-containing protein</fullName>
    </recommendedName>
</protein>
<dbReference type="Pfam" id="PF07524">
    <property type="entry name" value="Bromo_TP"/>
    <property type="match status" value="1"/>
</dbReference>
<keyword evidence="4" id="KW-0539">Nucleus</keyword>
<name>A0A6S7IGT5_PARCT</name>
<accession>A0A6S7IGT5</accession>
<evidence type="ECO:0000256" key="2">
    <source>
        <dbReference type="ARBA" id="ARBA00023015"/>
    </source>
</evidence>
<dbReference type="Proteomes" id="UP001152795">
    <property type="component" value="Unassembled WGS sequence"/>
</dbReference>
<organism evidence="6 7">
    <name type="scientific">Paramuricea clavata</name>
    <name type="common">Red gorgonian</name>
    <name type="synonym">Violescent sea-whip</name>
    <dbReference type="NCBI Taxonomy" id="317549"/>
    <lineage>
        <taxon>Eukaryota</taxon>
        <taxon>Metazoa</taxon>
        <taxon>Cnidaria</taxon>
        <taxon>Anthozoa</taxon>
        <taxon>Octocorallia</taxon>
        <taxon>Malacalcyonacea</taxon>
        <taxon>Plexauridae</taxon>
        <taxon>Paramuricea</taxon>
    </lineage>
</organism>
<dbReference type="GO" id="GO:0003713">
    <property type="term" value="F:transcription coactivator activity"/>
    <property type="evidence" value="ECO:0007669"/>
    <property type="project" value="TreeGrafter"/>
</dbReference>
<keyword evidence="2" id="KW-0805">Transcription regulation</keyword>
<gene>
    <name evidence="6" type="ORF">PACLA_8A076192</name>
</gene>
<evidence type="ECO:0000256" key="3">
    <source>
        <dbReference type="ARBA" id="ARBA00023163"/>
    </source>
</evidence>
<dbReference type="PANTHER" id="PTHR28598:SF1">
    <property type="entry name" value="STAGA COMPLEX 65 SUBUNIT GAMMA"/>
    <property type="match status" value="1"/>
</dbReference>
<evidence type="ECO:0000313" key="7">
    <source>
        <dbReference type="Proteomes" id="UP001152795"/>
    </source>
</evidence>
<dbReference type="AlphaFoldDB" id="A0A6S7IGT5"/>
<dbReference type="InterPro" id="IPR039460">
    <property type="entry name" value="SUPT7L/Spt7"/>
</dbReference>
<dbReference type="Gene3D" id="1.10.20.10">
    <property type="entry name" value="Histone, subunit A"/>
    <property type="match status" value="1"/>
</dbReference>
<keyword evidence="3" id="KW-0804">Transcription</keyword>
<evidence type="ECO:0000259" key="5">
    <source>
        <dbReference type="Pfam" id="PF07524"/>
    </source>
</evidence>
<dbReference type="GO" id="GO:0005634">
    <property type="term" value="C:nucleus"/>
    <property type="evidence" value="ECO:0007669"/>
    <property type="project" value="UniProtKB-SubCell"/>
</dbReference>
<dbReference type="PANTHER" id="PTHR28598">
    <property type="entry name" value="STAGA COMPLEX 65 SUBUNIT GAMMA"/>
    <property type="match status" value="1"/>
</dbReference>
<dbReference type="InterPro" id="IPR006565">
    <property type="entry name" value="BTP"/>
</dbReference>
<dbReference type="GO" id="GO:0000124">
    <property type="term" value="C:SAGA complex"/>
    <property type="evidence" value="ECO:0007669"/>
    <property type="project" value="InterPro"/>
</dbReference>
<evidence type="ECO:0000313" key="6">
    <source>
        <dbReference type="EMBL" id="CAB4018134.1"/>
    </source>
</evidence>
<comment type="subcellular location">
    <subcellularLocation>
        <location evidence="1">Nucleus</location>
    </subcellularLocation>
</comment>
<evidence type="ECO:0000256" key="1">
    <source>
        <dbReference type="ARBA" id="ARBA00004123"/>
    </source>
</evidence>
<feature type="domain" description="Bromodomain associated" evidence="5">
    <location>
        <begin position="123"/>
        <end position="171"/>
    </location>
</feature>
<dbReference type="OrthoDB" id="6021257at2759"/>
<reference evidence="6" key="1">
    <citation type="submission" date="2020-04" db="EMBL/GenBank/DDBJ databases">
        <authorList>
            <person name="Alioto T."/>
            <person name="Alioto T."/>
            <person name="Gomez Garrido J."/>
        </authorList>
    </citation>
    <scope>NUCLEOTIDE SEQUENCE</scope>
    <source>
        <strain evidence="6">A484AB</strain>
    </source>
</reference>
<evidence type="ECO:0000256" key="4">
    <source>
        <dbReference type="ARBA" id="ARBA00023242"/>
    </source>
</evidence>
<keyword evidence="7" id="KW-1185">Reference proteome</keyword>
<comment type="caution">
    <text evidence="6">The sequence shown here is derived from an EMBL/GenBank/DDBJ whole genome shotgun (WGS) entry which is preliminary data.</text>
</comment>
<dbReference type="InterPro" id="IPR009072">
    <property type="entry name" value="Histone-fold"/>
</dbReference>
<proteinExistence type="predicted"/>